<evidence type="ECO:0000313" key="3">
    <source>
        <dbReference type="Proteomes" id="UP000184278"/>
    </source>
</evidence>
<dbReference type="AlphaFoldDB" id="A0A1M5YYV4"/>
<dbReference type="InterPro" id="IPR029044">
    <property type="entry name" value="Nucleotide-diphossugar_trans"/>
</dbReference>
<dbReference type="SUPFAM" id="SSF53448">
    <property type="entry name" value="Nucleotide-diphospho-sugar transferases"/>
    <property type="match status" value="1"/>
</dbReference>
<reference evidence="3" key="1">
    <citation type="submission" date="2016-11" db="EMBL/GenBank/DDBJ databases">
        <authorList>
            <person name="Varghese N."/>
            <person name="Submissions S."/>
        </authorList>
    </citation>
    <scope>NUCLEOTIDE SEQUENCE [LARGE SCALE GENOMIC DNA]</scope>
    <source>
        <strain evidence="3">DSM 3071</strain>
    </source>
</reference>
<evidence type="ECO:0000313" key="2">
    <source>
        <dbReference type="EMBL" id="SHI17155.1"/>
    </source>
</evidence>
<name>A0A1M5YYV4_BUTFI</name>
<dbReference type="GeneID" id="89508453"/>
<keyword evidence="2" id="KW-0808">Transferase</keyword>
<dbReference type="Gene3D" id="3.90.550.10">
    <property type="entry name" value="Spore Coat Polysaccharide Biosynthesis Protein SpsA, Chain A"/>
    <property type="match status" value="1"/>
</dbReference>
<dbReference type="RefSeq" id="WP_073387169.1">
    <property type="nucleotide sequence ID" value="NZ_FQXK01000014.1"/>
</dbReference>
<dbReference type="Pfam" id="PF13712">
    <property type="entry name" value="Glyco_tranf_2_5"/>
    <property type="match status" value="1"/>
</dbReference>
<dbReference type="InterPro" id="IPR059123">
    <property type="entry name" value="StrF_dom"/>
</dbReference>
<dbReference type="GO" id="GO:0016740">
    <property type="term" value="F:transferase activity"/>
    <property type="evidence" value="ECO:0007669"/>
    <property type="project" value="UniProtKB-KW"/>
</dbReference>
<dbReference type="EMBL" id="FQXK01000014">
    <property type="protein sequence ID" value="SHI17155.1"/>
    <property type="molecule type" value="Genomic_DNA"/>
</dbReference>
<sequence length="422" mass="48370">MASNRKIAFIICTNNKIQFDECKLYIDKLIVPDGYETELIPIYGAVSMTSGYNSAMAETDARYKIYMHQDVYIINKYFLLNIIDIFNKDDSIGMIGMIGSTHIPHSAVMWLGDRVGNFRSWPIGNFEHERITEDSIIHEVESIDGFMMVTRVDMPWRSDIFDGWDFYDVSQSFEIRKEGYKIVVPEQLSTWCVHDDGVIMSLWNYDRYRRKLIDSYSNMIPVAGEQDPEYKAYLEIIRTYSDNTADMLGMLGSIIEKISDIIGSHEAGAFSTICDALKDKDNLLRASSRLTQIQLLGSCVHQEYAMKLPTFIDDVSNIDEFEDKLLVLKLMLRRIELSSLVTSEEEVMEAYAFICDSHISPFSILTMLYSHISIYVERENIMLSIASNMIEKGDVSGAFVALSLIPDPSVETRQLLDEFRKT</sequence>
<dbReference type="Proteomes" id="UP000184278">
    <property type="component" value="Unassembled WGS sequence"/>
</dbReference>
<evidence type="ECO:0000259" key="1">
    <source>
        <dbReference type="Pfam" id="PF13712"/>
    </source>
</evidence>
<proteinExistence type="predicted"/>
<dbReference type="OrthoDB" id="176403at2"/>
<dbReference type="STRING" id="1121131.SAMN02745229_01821"/>
<feature type="domain" description="Streptomycin biosynthesis protein StrF" evidence="1">
    <location>
        <begin position="8"/>
        <end position="216"/>
    </location>
</feature>
<accession>A0A1M5YYV4</accession>
<keyword evidence="3" id="KW-1185">Reference proteome</keyword>
<organism evidence="2 3">
    <name type="scientific">Butyrivibrio fibrisolvens DSM 3071</name>
    <dbReference type="NCBI Taxonomy" id="1121131"/>
    <lineage>
        <taxon>Bacteria</taxon>
        <taxon>Bacillati</taxon>
        <taxon>Bacillota</taxon>
        <taxon>Clostridia</taxon>
        <taxon>Lachnospirales</taxon>
        <taxon>Lachnospiraceae</taxon>
        <taxon>Butyrivibrio</taxon>
    </lineage>
</organism>
<protein>
    <submittedName>
        <fullName evidence="2">Glycosyltransferase like family protein</fullName>
    </submittedName>
</protein>
<gene>
    <name evidence="2" type="ORF">SAMN02745229_01821</name>
</gene>